<feature type="domain" description="PAS" evidence="9">
    <location>
        <begin position="1"/>
        <end position="45"/>
    </location>
</feature>
<dbReference type="EC" id="2.7.13.3" evidence="2"/>
<proteinExistence type="predicted"/>
<feature type="domain" description="HTH araC/xylS-type" evidence="8">
    <location>
        <begin position="417"/>
        <end position="521"/>
    </location>
</feature>
<gene>
    <name evidence="11" type="ORF">EFY79_19080</name>
</gene>
<evidence type="ECO:0000256" key="1">
    <source>
        <dbReference type="ARBA" id="ARBA00000085"/>
    </source>
</evidence>
<dbReference type="Pfam" id="PF12833">
    <property type="entry name" value="HTH_18"/>
    <property type="match status" value="1"/>
</dbReference>
<dbReference type="EMBL" id="RJJR01000019">
    <property type="protein sequence ID" value="RNI33544.1"/>
    <property type="molecule type" value="Genomic_DNA"/>
</dbReference>
<feature type="domain" description="PAC" evidence="10">
    <location>
        <begin position="355"/>
        <end position="407"/>
    </location>
</feature>
<name>A0A3M9N6W0_9BACT</name>
<dbReference type="InterPro" id="IPR000014">
    <property type="entry name" value="PAS"/>
</dbReference>
<dbReference type="Gene3D" id="1.10.10.60">
    <property type="entry name" value="Homeodomain-like"/>
    <property type="match status" value="1"/>
</dbReference>
<dbReference type="PANTHER" id="PTHR43304:SF1">
    <property type="entry name" value="PAC DOMAIN-CONTAINING PROTEIN"/>
    <property type="match status" value="1"/>
</dbReference>
<evidence type="ECO:0000313" key="11">
    <source>
        <dbReference type="EMBL" id="RNI33544.1"/>
    </source>
</evidence>
<keyword evidence="5" id="KW-0418">Kinase</keyword>
<organism evidence="11 12">
    <name type="scientific">Hanamia caeni</name>
    <dbReference type="NCBI Taxonomy" id="2294116"/>
    <lineage>
        <taxon>Bacteria</taxon>
        <taxon>Pseudomonadati</taxon>
        <taxon>Bacteroidota</taxon>
        <taxon>Chitinophagia</taxon>
        <taxon>Chitinophagales</taxon>
        <taxon>Chitinophagaceae</taxon>
        <taxon>Hanamia</taxon>
    </lineage>
</organism>
<protein>
    <recommendedName>
        <fullName evidence="2">histidine kinase</fullName>
        <ecNumber evidence="2">2.7.13.3</ecNumber>
    </recommendedName>
</protein>
<dbReference type="SMART" id="SM00086">
    <property type="entry name" value="PAC"/>
    <property type="match status" value="3"/>
</dbReference>
<feature type="domain" description="PAS" evidence="9">
    <location>
        <begin position="304"/>
        <end position="351"/>
    </location>
</feature>
<evidence type="ECO:0000259" key="9">
    <source>
        <dbReference type="PROSITE" id="PS50112"/>
    </source>
</evidence>
<dbReference type="GO" id="GO:0043565">
    <property type="term" value="F:sequence-specific DNA binding"/>
    <property type="evidence" value="ECO:0007669"/>
    <property type="project" value="InterPro"/>
</dbReference>
<evidence type="ECO:0000313" key="12">
    <source>
        <dbReference type="Proteomes" id="UP000267223"/>
    </source>
</evidence>
<dbReference type="GO" id="GO:0003700">
    <property type="term" value="F:DNA-binding transcription factor activity"/>
    <property type="evidence" value="ECO:0007669"/>
    <property type="project" value="InterPro"/>
</dbReference>
<dbReference type="SUPFAM" id="SSF46689">
    <property type="entry name" value="Homeodomain-like"/>
    <property type="match status" value="1"/>
</dbReference>
<dbReference type="InterPro" id="IPR013655">
    <property type="entry name" value="PAS_fold_3"/>
</dbReference>
<dbReference type="InterPro" id="IPR001610">
    <property type="entry name" value="PAC"/>
</dbReference>
<dbReference type="PANTHER" id="PTHR43304">
    <property type="entry name" value="PHYTOCHROME-LIKE PROTEIN CPH1"/>
    <property type="match status" value="1"/>
</dbReference>
<dbReference type="InterPro" id="IPR035965">
    <property type="entry name" value="PAS-like_dom_sf"/>
</dbReference>
<dbReference type="Pfam" id="PF08447">
    <property type="entry name" value="PAS_3"/>
    <property type="match status" value="2"/>
</dbReference>
<evidence type="ECO:0000256" key="4">
    <source>
        <dbReference type="ARBA" id="ARBA00022679"/>
    </source>
</evidence>
<feature type="domain" description="PAC" evidence="10">
    <location>
        <begin position="219"/>
        <end position="271"/>
    </location>
</feature>
<evidence type="ECO:0000256" key="7">
    <source>
        <dbReference type="ARBA" id="ARBA00023163"/>
    </source>
</evidence>
<dbReference type="AlphaFoldDB" id="A0A3M9N6W0"/>
<evidence type="ECO:0000256" key="2">
    <source>
        <dbReference type="ARBA" id="ARBA00012438"/>
    </source>
</evidence>
<comment type="catalytic activity">
    <reaction evidence="1">
        <text>ATP + protein L-histidine = ADP + protein N-phospho-L-histidine.</text>
        <dbReference type="EC" id="2.7.13.3"/>
    </reaction>
</comment>
<keyword evidence="4" id="KW-0808">Transferase</keyword>
<evidence type="ECO:0000259" key="8">
    <source>
        <dbReference type="PROSITE" id="PS01124"/>
    </source>
</evidence>
<dbReference type="PROSITE" id="PS50113">
    <property type="entry name" value="PAC"/>
    <property type="match status" value="2"/>
</dbReference>
<sequence>MTNNAARKLTGYSKRELLNKSITSFFTANESSFRKMLRQRNAEGQAVARVKVLKKSGESLTCEITSAVFTDEDGIEKAITTIADISQRILKQKEIDNRKHELVEANIILAKSKQKKIEEKKDKKVAHDIVVAQEKSDARFAENNEWIKHIAKTSYDVMWDWDIVTGEIYVGDSIEEVFGYKVQNNTVYFNHFSHCLIRDEKNVVEKKLWDTLFSDNKSWDDTYMFRRCDGSVASTTSRASIVRDEQGKAIRLIGAIQDVSKLQELEKKLKENSNEKDNSEILLKASHLSFEGIWHWNLVTNEFFLSDRFEELFGYGTNHNAGDMAADWVNYFHPDDKEAITKGINDAIASPVMYWENTCRFIKADGSIAKVFNRATIIRNKDGKASRIIGVMHDISWQMEKKAAAEPTYDKKPVLIEKIKNIIVNLVHHSDDQLQMNFSDYLSKELHYDYTYLSNLFSEAEGIPIRKFIIAQKIERVKELIIAGELTLTQIALKLHYSSIAHLSNQFKKVTGLTPSYFKQQH</sequence>
<evidence type="ECO:0000259" key="10">
    <source>
        <dbReference type="PROSITE" id="PS50113"/>
    </source>
</evidence>
<keyword evidence="6" id="KW-0805">Transcription regulation</keyword>
<dbReference type="PROSITE" id="PS50112">
    <property type="entry name" value="PAS"/>
    <property type="match status" value="2"/>
</dbReference>
<dbReference type="InterPro" id="IPR052162">
    <property type="entry name" value="Sensor_kinase/Photoreceptor"/>
</dbReference>
<keyword evidence="3" id="KW-0597">Phosphoprotein</keyword>
<keyword evidence="7" id="KW-0804">Transcription</keyword>
<accession>A0A3M9N6W0</accession>
<dbReference type="SMART" id="SM00342">
    <property type="entry name" value="HTH_ARAC"/>
    <property type="match status" value="1"/>
</dbReference>
<dbReference type="CDD" id="cd00130">
    <property type="entry name" value="PAS"/>
    <property type="match status" value="2"/>
</dbReference>
<reference evidence="11 12" key="1">
    <citation type="submission" date="2018-11" db="EMBL/GenBank/DDBJ databases">
        <title>Draft genome sequence of Ferruginibacter sp. BO-59.</title>
        <authorList>
            <person name="Im W.T."/>
        </authorList>
    </citation>
    <scope>NUCLEOTIDE SEQUENCE [LARGE SCALE GENOMIC DNA]</scope>
    <source>
        <strain evidence="11 12">BO-59</strain>
    </source>
</reference>
<comment type="caution">
    <text evidence="11">The sequence shown here is derived from an EMBL/GenBank/DDBJ whole genome shotgun (WGS) entry which is preliminary data.</text>
</comment>
<evidence type="ECO:0000256" key="3">
    <source>
        <dbReference type="ARBA" id="ARBA00022553"/>
    </source>
</evidence>
<dbReference type="InterPro" id="IPR009057">
    <property type="entry name" value="Homeodomain-like_sf"/>
</dbReference>
<evidence type="ECO:0000256" key="5">
    <source>
        <dbReference type="ARBA" id="ARBA00022777"/>
    </source>
</evidence>
<dbReference type="Pfam" id="PF13426">
    <property type="entry name" value="PAS_9"/>
    <property type="match status" value="1"/>
</dbReference>
<dbReference type="SUPFAM" id="SSF55785">
    <property type="entry name" value="PYP-like sensor domain (PAS domain)"/>
    <property type="match status" value="3"/>
</dbReference>
<dbReference type="Proteomes" id="UP000267223">
    <property type="component" value="Unassembled WGS sequence"/>
</dbReference>
<dbReference type="GO" id="GO:0004673">
    <property type="term" value="F:protein histidine kinase activity"/>
    <property type="evidence" value="ECO:0007669"/>
    <property type="project" value="UniProtKB-EC"/>
</dbReference>
<dbReference type="InterPro" id="IPR000700">
    <property type="entry name" value="PAS-assoc_C"/>
</dbReference>
<dbReference type="Gene3D" id="3.30.450.20">
    <property type="entry name" value="PAS domain"/>
    <property type="match status" value="3"/>
</dbReference>
<dbReference type="NCBIfam" id="TIGR00229">
    <property type="entry name" value="sensory_box"/>
    <property type="match status" value="3"/>
</dbReference>
<keyword evidence="12" id="KW-1185">Reference proteome</keyword>
<evidence type="ECO:0000256" key="6">
    <source>
        <dbReference type="ARBA" id="ARBA00023015"/>
    </source>
</evidence>
<dbReference type="InterPro" id="IPR018060">
    <property type="entry name" value="HTH_AraC"/>
</dbReference>
<dbReference type="PROSITE" id="PS01124">
    <property type="entry name" value="HTH_ARAC_FAMILY_2"/>
    <property type="match status" value="1"/>
</dbReference>